<evidence type="ECO:0000313" key="3">
    <source>
        <dbReference type="Proteomes" id="UP001552299"/>
    </source>
</evidence>
<organism evidence="2 3">
    <name type="scientific">Dendrobium thyrsiflorum</name>
    <name type="common">Pinecone-like raceme dendrobium</name>
    <name type="synonym">Orchid</name>
    <dbReference type="NCBI Taxonomy" id="117978"/>
    <lineage>
        <taxon>Eukaryota</taxon>
        <taxon>Viridiplantae</taxon>
        <taxon>Streptophyta</taxon>
        <taxon>Embryophyta</taxon>
        <taxon>Tracheophyta</taxon>
        <taxon>Spermatophyta</taxon>
        <taxon>Magnoliopsida</taxon>
        <taxon>Liliopsida</taxon>
        <taxon>Asparagales</taxon>
        <taxon>Orchidaceae</taxon>
        <taxon>Epidendroideae</taxon>
        <taxon>Malaxideae</taxon>
        <taxon>Dendrobiinae</taxon>
        <taxon>Dendrobium</taxon>
    </lineage>
</organism>
<reference evidence="2 3" key="1">
    <citation type="journal article" date="2024" name="Plant Biotechnol. J.">
        <title>Dendrobium thyrsiflorum genome and its molecular insights into genes involved in important horticultural traits.</title>
        <authorList>
            <person name="Chen B."/>
            <person name="Wang J.Y."/>
            <person name="Zheng P.J."/>
            <person name="Li K.L."/>
            <person name="Liang Y.M."/>
            <person name="Chen X.F."/>
            <person name="Zhang C."/>
            <person name="Zhao X."/>
            <person name="He X."/>
            <person name="Zhang G.Q."/>
            <person name="Liu Z.J."/>
            <person name="Xu Q."/>
        </authorList>
    </citation>
    <scope>NUCLEOTIDE SEQUENCE [LARGE SCALE GENOMIC DNA]</scope>
    <source>
        <strain evidence="2">GZMU011</strain>
    </source>
</reference>
<dbReference type="Proteomes" id="UP001552299">
    <property type="component" value="Unassembled WGS sequence"/>
</dbReference>
<dbReference type="EMBL" id="JANQDX010000001">
    <property type="protein sequence ID" value="KAL0929001.1"/>
    <property type="molecule type" value="Genomic_DNA"/>
</dbReference>
<proteinExistence type="predicted"/>
<feature type="compositionally biased region" description="Low complexity" evidence="1">
    <location>
        <begin position="117"/>
        <end position="128"/>
    </location>
</feature>
<name>A0ABD0W9R0_DENTH</name>
<protein>
    <submittedName>
        <fullName evidence="2">Uncharacterized protein</fullName>
    </submittedName>
</protein>
<feature type="region of interest" description="Disordered" evidence="1">
    <location>
        <begin position="111"/>
        <end position="180"/>
    </location>
</feature>
<gene>
    <name evidence="2" type="ORF">M5K25_000940</name>
</gene>
<comment type="caution">
    <text evidence="2">The sequence shown here is derived from an EMBL/GenBank/DDBJ whole genome shotgun (WGS) entry which is preliminary data.</text>
</comment>
<evidence type="ECO:0000313" key="2">
    <source>
        <dbReference type="EMBL" id="KAL0929001.1"/>
    </source>
</evidence>
<evidence type="ECO:0000256" key="1">
    <source>
        <dbReference type="SAM" id="MobiDB-lite"/>
    </source>
</evidence>
<feature type="compositionally biased region" description="Polar residues" evidence="1">
    <location>
        <begin position="136"/>
        <end position="154"/>
    </location>
</feature>
<sequence length="199" mass="21732">MATKDEVGSSRTMLVGKARSEYEFIIVLDRLDDQSTIFELIVQDDAVVWRNSDVKWWSGVTPGLRRWSGRTPASGGGPAELRRQVVVRWNSGPQVVVWCNSGPQVVVRQNSDVRRWSSGSPTSSGGPTKLQRRMVIQQNSDVSCSIGKSISKLPSRQRRAAPPESSSGPSKNGAWKGTRISDKSTLLDAIHVSNDGGTL</sequence>
<keyword evidence="3" id="KW-1185">Reference proteome</keyword>
<accession>A0ABD0W9R0</accession>
<dbReference type="AlphaFoldDB" id="A0ABD0W9R0"/>